<protein>
    <recommendedName>
        <fullName evidence="4">BTB domain-containing protein</fullName>
    </recommendedName>
</protein>
<dbReference type="Gene3D" id="1.25.40.420">
    <property type="match status" value="1"/>
</dbReference>
<feature type="region of interest" description="Disordered" evidence="3">
    <location>
        <begin position="297"/>
        <end position="328"/>
    </location>
</feature>
<dbReference type="GO" id="GO:0009751">
    <property type="term" value="P:response to salicylic acid"/>
    <property type="evidence" value="ECO:0007669"/>
    <property type="project" value="UniProtKB-ARBA"/>
</dbReference>
<dbReference type="GO" id="GO:0042542">
    <property type="term" value="P:response to hydrogen peroxide"/>
    <property type="evidence" value="ECO:0007669"/>
    <property type="project" value="UniProtKB-ARBA"/>
</dbReference>
<dbReference type="Proteomes" id="UP000639772">
    <property type="component" value="Chromosome 13"/>
</dbReference>
<dbReference type="AlphaFoldDB" id="A0A835UAS4"/>
<dbReference type="Pfam" id="PF00651">
    <property type="entry name" value="BTB"/>
    <property type="match status" value="1"/>
</dbReference>
<dbReference type="GO" id="GO:0046872">
    <property type="term" value="F:metal ion binding"/>
    <property type="evidence" value="ECO:0007669"/>
    <property type="project" value="UniProtKB-KW"/>
</dbReference>
<feature type="domain" description="BTB" evidence="4">
    <location>
        <begin position="25"/>
        <end position="86"/>
    </location>
</feature>
<dbReference type="PROSITE" id="PS50097">
    <property type="entry name" value="BTB"/>
    <property type="match status" value="1"/>
</dbReference>
<dbReference type="EMBL" id="JADCNM010000013">
    <property type="protein sequence ID" value="KAG0456054.1"/>
    <property type="molecule type" value="Genomic_DNA"/>
</dbReference>
<dbReference type="CDD" id="cd14733">
    <property type="entry name" value="BACK"/>
    <property type="match status" value="1"/>
</dbReference>
<organism evidence="5 6">
    <name type="scientific">Vanilla planifolia</name>
    <name type="common">Vanilla</name>
    <dbReference type="NCBI Taxonomy" id="51239"/>
    <lineage>
        <taxon>Eukaryota</taxon>
        <taxon>Viridiplantae</taxon>
        <taxon>Streptophyta</taxon>
        <taxon>Embryophyta</taxon>
        <taxon>Tracheophyta</taxon>
        <taxon>Spermatophyta</taxon>
        <taxon>Magnoliopsida</taxon>
        <taxon>Liliopsida</taxon>
        <taxon>Asparagales</taxon>
        <taxon>Orchidaceae</taxon>
        <taxon>Vanilloideae</taxon>
        <taxon>Vanilleae</taxon>
        <taxon>Vanilla</taxon>
    </lineage>
</organism>
<feature type="region of interest" description="Disordered" evidence="3">
    <location>
        <begin position="197"/>
        <end position="264"/>
    </location>
</feature>
<evidence type="ECO:0000256" key="2">
    <source>
        <dbReference type="ARBA" id="ARBA00022723"/>
    </source>
</evidence>
<evidence type="ECO:0000256" key="3">
    <source>
        <dbReference type="SAM" id="MobiDB-lite"/>
    </source>
</evidence>
<dbReference type="InterPro" id="IPR000210">
    <property type="entry name" value="BTB/POZ_dom"/>
</dbReference>
<name>A0A835UAS4_VANPL</name>
<dbReference type="FunFam" id="1.25.40.420:FF:000012">
    <property type="entry name" value="BTB/POZ and TAZ domain-containing protein 2"/>
    <property type="match status" value="1"/>
</dbReference>
<dbReference type="GO" id="GO:0006355">
    <property type="term" value="P:regulation of DNA-templated transcription"/>
    <property type="evidence" value="ECO:0007669"/>
    <property type="project" value="UniProtKB-ARBA"/>
</dbReference>
<dbReference type="GO" id="GO:0005634">
    <property type="term" value="C:nucleus"/>
    <property type="evidence" value="ECO:0007669"/>
    <property type="project" value="TreeGrafter"/>
</dbReference>
<dbReference type="OrthoDB" id="6359816at2759"/>
<dbReference type="PANTHER" id="PTHR46287">
    <property type="entry name" value="BTB/POZ AND TAZ DOMAIN-CONTAINING PROTEIN 3-RELATED"/>
    <property type="match status" value="1"/>
</dbReference>
<gene>
    <name evidence="5" type="ORF">HPP92_023842</name>
</gene>
<dbReference type="PANTHER" id="PTHR46287:SF4">
    <property type="entry name" value="BTB_POZ AND TAZ DOMAIN-CONTAINING PROTEIN 2"/>
    <property type="match status" value="1"/>
</dbReference>
<feature type="compositionally biased region" description="Basic and acidic residues" evidence="3">
    <location>
        <begin position="305"/>
        <end position="322"/>
    </location>
</feature>
<reference evidence="5 6" key="1">
    <citation type="journal article" date="2020" name="Nat. Food">
        <title>A phased Vanilla planifolia genome enables genetic improvement of flavour and production.</title>
        <authorList>
            <person name="Hasing T."/>
            <person name="Tang H."/>
            <person name="Brym M."/>
            <person name="Khazi F."/>
            <person name="Huang T."/>
            <person name="Chambers A.H."/>
        </authorList>
    </citation>
    <scope>NUCLEOTIDE SEQUENCE [LARGE SCALE GENOMIC DNA]</scope>
    <source>
        <tissue evidence="5">Leaf</tissue>
    </source>
</reference>
<evidence type="ECO:0000256" key="1">
    <source>
        <dbReference type="ARBA" id="ARBA00004906"/>
    </source>
</evidence>
<accession>A0A835UAS4</accession>
<dbReference type="InterPro" id="IPR011333">
    <property type="entry name" value="SKP1/BTB/POZ_sf"/>
</dbReference>
<dbReference type="InterPro" id="IPR044513">
    <property type="entry name" value="BT1/2/3/4/5"/>
</dbReference>
<keyword evidence="2" id="KW-0479">Metal-binding</keyword>
<dbReference type="GO" id="GO:0009725">
    <property type="term" value="P:response to hormone"/>
    <property type="evidence" value="ECO:0007669"/>
    <property type="project" value="UniProtKB-ARBA"/>
</dbReference>
<dbReference type="SMART" id="SM00225">
    <property type="entry name" value="BTB"/>
    <property type="match status" value="1"/>
</dbReference>
<dbReference type="Gene3D" id="3.30.710.10">
    <property type="entry name" value="Potassium Channel Kv1.1, Chain A"/>
    <property type="match status" value="1"/>
</dbReference>
<sequence>MCPPARYDDLVNPHDPLPEPQFKAGDVSIVASSGQRFPANSFVLASASPVLEKMLSLPQKRGSLGRAIPILGVSDEVVLDFLRLLFGAGLGSELSDGERHAPAILALSHAYSVGWLKERCEAALCRRVGPEDAVDVMNLAKLCDAPRLSLRCFAVAAKNFNIVQRSEGWRFVQEYDPRLELEVLQFIQETEQRRRRWRRRGRTRRCSGSSAKPSAVWSTFAPRAAPRSGLTTASRRAEAGALPRLPYVQGPTAPHPPFRKVREEGGRRRWVHPLPADVAALPPPFFPLRCRRRRLQGSPLQAIQGEDRERRGEGEGGGRDVEAPCEEGEAGEGYVYRGIEEDAGTASQVVGKL</sequence>
<comment type="pathway">
    <text evidence="1">Protein modification; protein ubiquitination.</text>
</comment>
<dbReference type="SUPFAM" id="SSF54695">
    <property type="entry name" value="POZ domain"/>
    <property type="match status" value="1"/>
</dbReference>
<evidence type="ECO:0000259" key="4">
    <source>
        <dbReference type="PROSITE" id="PS50097"/>
    </source>
</evidence>
<evidence type="ECO:0000313" key="5">
    <source>
        <dbReference type="EMBL" id="KAG0456054.1"/>
    </source>
</evidence>
<proteinExistence type="predicted"/>
<evidence type="ECO:0000313" key="6">
    <source>
        <dbReference type="Proteomes" id="UP000639772"/>
    </source>
</evidence>
<comment type="caution">
    <text evidence="5">The sequence shown here is derived from an EMBL/GenBank/DDBJ whole genome shotgun (WGS) entry which is preliminary data.</text>
</comment>
<dbReference type="GO" id="GO:0005516">
    <property type="term" value="F:calmodulin binding"/>
    <property type="evidence" value="ECO:0007669"/>
    <property type="project" value="UniProtKB-ARBA"/>
</dbReference>